<dbReference type="NCBIfam" id="TIGR00254">
    <property type="entry name" value="GGDEF"/>
    <property type="match status" value="1"/>
</dbReference>
<dbReference type="InterPro" id="IPR043128">
    <property type="entry name" value="Rev_trsase/Diguanyl_cyclase"/>
</dbReference>
<dbReference type="InterPro" id="IPR001610">
    <property type="entry name" value="PAC"/>
</dbReference>
<reference evidence="5" key="1">
    <citation type="submission" date="2020-10" db="EMBL/GenBank/DDBJ databases">
        <title>Connecting structure to function with the recovery of over 1000 high-quality activated sludge metagenome-assembled genomes encoding full-length rRNA genes using long-read sequencing.</title>
        <authorList>
            <person name="Singleton C.M."/>
            <person name="Petriglieri F."/>
            <person name="Kristensen J.M."/>
            <person name="Kirkegaard R.H."/>
            <person name="Michaelsen T.Y."/>
            <person name="Andersen M.H."/>
            <person name="Karst S.M."/>
            <person name="Dueholm M.S."/>
            <person name="Nielsen P.H."/>
            <person name="Albertsen M."/>
        </authorList>
    </citation>
    <scope>NUCLEOTIDE SEQUENCE</scope>
    <source>
        <strain evidence="5">Hirt_18-Q3-R61-65_BATAC.395</strain>
    </source>
</reference>
<evidence type="ECO:0000313" key="6">
    <source>
        <dbReference type="Proteomes" id="UP000886689"/>
    </source>
</evidence>
<protein>
    <submittedName>
        <fullName evidence="5">EAL domain-containing protein</fullName>
    </submittedName>
</protein>
<dbReference type="SMART" id="SM00086">
    <property type="entry name" value="PAC"/>
    <property type="match status" value="1"/>
</dbReference>
<dbReference type="NCBIfam" id="TIGR00229">
    <property type="entry name" value="sensory_box"/>
    <property type="match status" value="1"/>
</dbReference>
<comment type="catalytic activity">
    <reaction evidence="1">
        <text>3',3'-c-di-GMP + H2O = 5'-phosphoguanylyl(3'-&gt;5')guanosine + H(+)</text>
        <dbReference type="Rhea" id="RHEA:24902"/>
        <dbReference type="ChEBI" id="CHEBI:15377"/>
        <dbReference type="ChEBI" id="CHEBI:15378"/>
        <dbReference type="ChEBI" id="CHEBI:58754"/>
        <dbReference type="ChEBI" id="CHEBI:58805"/>
        <dbReference type="EC" id="3.1.4.52"/>
    </reaction>
    <physiologicalReaction direction="left-to-right" evidence="1">
        <dbReference type="Rhea" id="RHEA:24903"/>
    </physiologicalReaction>
</comment>
<dbReference type="SUPFAM" id="SSF55785">
    <property type="entry name" value="PYP-like sensor domain (PAS domain)"/>
    <property type="match status" value="1"/>
</dbReference>
<organism evidence="5 6">
    <name type="scientific">Candidatus Proximibacter danicus</name>
    <dbReference type="NCBI Taxonomy" id="2954365"/>
    <lineage>
        <taxon>Bacteria</taxon>
        <taxon>Pseudomonadati</taxon>
        <taxon>Pseudomonadota</taxon>
        <taxon>Betaproteobacteria</taxon>
        <taxon>Candidatus Proximibacter</taxon>
    </lineage>
</organism>
<dbReference type="Pfam" id="PF00563">
    <property type="entry name" value="EAL"/>
    <property type="match status" value="1"/>
</dbReference>
<evidence type="ECO:0000259" key="2">
    <source>
        <dbReference type="PROSITE" id="PS50113"/>
    </source>
</evidence>
<evidence type="ECO:0000256" key="1">
    <source>
        <dbReference type="ARBA" id="ARBA00051114"/>
    </source>
</evidence>
<accession>A0A9D7PSC7</accession>
<evidence type="ECO:0000313" key="5">
    <source>
        <dbReference type="EMBL" id="MBK8523709.1"/>
    </source>
</evidence>
<proteinExistence type="predicted"/>
<dbReference type="Gene3D" id="3.30.450.20">
    <property type="entry name" value="PAS domain"/>
    <property type="match status" value="1"/>
</dbReference>
<feature type="domain" description="PAC" evidence="2">
    <location>
        <begin position="31"/>
        <end position="83"/>
    </location>
</feature>
<dbReference type="PROSITE" id="PS50113">
    <property type="entry name" value="PAC"/>
    <property type="match status" value="1"/>
</dbReference>
<dbReference type="SUPFAM" id="SSF55073">
    <property type="entry name" value="Nucleotide cyclase"/>
    <property type="match status" value="1"/>
</dbReference>
<dbReference type="Proteomes" id="UP000886689">
    <property type="component" value="Unassembled WGS sequence"/>
</dbReference>
<dbReference type="SMART" id="SM00267">
    <property type="entry name" value="GGDEF"/>
    <property type="match status" value="1"/>
</dbReference>
<dbReference type="PROSITE" id="PS50883">
    <property type="entry name" value="EAL"/>
    <property type="match status" value="1"/>
</dbReference>
<dbReference type="InterPro" id="IPR035965">
    <property type="entry name" value="PAS-like_dom_sf"/>
</dbReference>
<dbReference type="InterPro" id="IPR052155">
    <property type="entry name" value="Biofilm_reg_signaling"/>
</dbReference>
<dbReference type="GO" id="GO:0071732">
    <property type="term" value="P:cellular response to nitric oxide"/>
    <property type="evidence" value="ECO:0007669"/>
    <property type="project" value="UniProtKB-ARBA"/>
</dbReference>
<dbReference type="InterPro" id="IPR000700">
    <property type="entry name" value="PAS-assoc_C"/>
</dbReference>
<dbReference type="FunFam" id="3.20.20.450:FF:000001">
    <property type="entry name" value="Cyclic di-GMP phosphodiesterase yahA"/>
    <property type="match status" value="1"/>
</dbReference>
<evidence type="ECO:0000259" key="3">
    <source>
        <dbReference type="PROSITE" id="PS50883"/>
    </source>
</evidence>
<gene>
    <name evidence="5" type="ORF">IPL58_06060</name>
</gene>
<dbReference type="InterPro" id="IPR000160">
    <property type="entry name" value="GGDEF_dom"/>
</dbReference>
<sequence>MGKSPSLLGSGRHDAAFFSNMWRRLEASGHWQGEIWDRRKSGEIYPKWLGISAVRDTLDQLTHYVAIFSDISERKEAQERIEFLARHDPLTGLPNRMLLADRLEQALAHADRTQSKVALLFLDLDRFKTINDSLGHPVGDALLQEITARLKASVRETDTISRLGGDEFVVVITDLEDEEIAASVAQKILEITRAPFSIGGHTLNTSISIGITLYPTDGGDFDTLLKKADIAMYHAKDAGRNTYRFFTEQMNVNALERLLIQNRLQQALEKNEFVLHYQPQVALGTGRIIGIEALIRWRNPELGLVPPDRFIPMAEENGAIVAIGDWVLREACRQARAWREDGIGTLPVAVNISTLQLQHGDFAERVLTIIAETGHDPRMLELEFTESILIQDVERVLGQVHRLKAAGITVAIDDFGTGYSSLSYLKRLDVDRLKIDRSFIRDISTDPDDAAIVRAITQMARSLRLKILAEGAETTEQTRFLLAEGCDEVQGFLYSRPLTADAFANLYRQTSGFITNLTRAPR</sequence>
<dbReference type="GO" id="GO:0071111">
    <property type="term" value="F:cyclic-guanylate-specific phosphodiesterase activity"/>
    <property type="evidence" value="ECO:0007669"/>
    <property type="project" value="UniProtKB-EC"/>
</dbReference>
<name>A0A9D7PSC7_9PROT</name>
<dbReference type="AlphaFoldDB" id="A0A9D7PSC7"/>
<comment type="caution">
    <text evidence="5">The sequence shown here is derived from an EMBL/GenBank/DDBJ whole genome shotgun (WGS) entry which is preliminary data.</text>
</comment>
<dbReference type="InterPro" id="IPR001633">
    <property type="entry name" value="EAL_dom"/>
</dbReference>
<dbReference type="InterPro" id="IPR035919">
    <property type="entry name" value="EAL_sf"/>
</dbReference>
<dbReference type="InterPro" id="IPR029787">
    <property type="entry name" value="Nucleotide_cyclase"/>
</dbReference>
<dbReference type="Gene3D" id="3.20.20.450">
    <property type="entry name" value="EAL domain"/>
    <property type="match status" value="1"/>
</dbReference>
<feature type="domain" description="EAL" evidence="3">
    <location>
        <begin position="257"/>
        <end position="511"/>
    </location>
</feature>
<dbReference type="SUPFAM" id="SSF141868">
    <property type="entry name" value="EAL domain-like"/>
    <property type="match status" value="1"/>
</dbReference>
<dbReference type="InterPro" id="IPR000014">
    <property type="entry name" value="PAS"/>
</dbReference>
<dbReference type="CDD" id="cd01948">
    <property type="entry name" value="EAL"/>
    <property type="match status" value="1"/>
</dbReference>
<dbReference type="EMBL" id="JADJUC010000004">
    <property type="protein sequence ID" value="MBK8523709.1"/>
    <property type="molecule type" value="Genomic_DNA"/>
</dbReference>
<dbReference type="FunFam" id="3.30.70.270:FF:000001">
    <property type="entry name" value="Diguanylate cyclase domain protein"/>
    <property type="match status" value="1"/>
</dbReference>
<dbReference type="Pfam" id="PF00990">
    <property type="entry name" value="GGDEF"/>
    <property type="match status" value="1"/>
</dbReference>
<dbReference type="PROSITE" id="PS50887">
    <property type="entry name" value="GGDEF"/>
    <property type="match status" value="1"/>
</dbReference>
<evidence type="ECO:0000259" key="4">
    <source>
        <dbReference type="PROSITE" id="PS50887"/>
    </source>
</evidence>
<dbReference type="PANTHER" id="PTHR44757">
    <property type="entry name" value="DIGUANYLATE CYCLASE DGCP"/>
    <property type="match status" value="1"/>
</dbReference>
<dbReference type="SMART" id="SM00052">
    <property type="entry name" value="EAL"/>
    <property type="match status" value="1"/>
</dbReference>
<dbReference type="PANTHER" id="PTHR44757:SF2">
    <property type="entry name" value="BIOFILM ARCHITECTURE MAINTENANCE PROTEIN MBAA"/>
    <property type="match status" value="1"/>
</dbReference>
<feature type="domain" description="GGDEF" evidence="4">
    <location>
        <begin position="115"/>
        <end position="248"/>
    </location>
</feature>
<dbReference type="CDD" id="cd01949">
    <property type="entry name" value="GGDEF"/>
    <property type="match status" value="1"/>
</dbReference>
<dbReference type="Gene3D" id="3.30.70.270">
    <property type="match status" value="1"/>
</dbReference>